<reference evidence="4" key="1">
    <citation type="submission" date="2021-01" db="EMBL/GenBank/DDBJ databases">
        <title>Lacisediminihabitans sp. nov. strain G11-30, isolated from Antarctic Soil.</title>
        <authorList>
            <person name="Li J."/>
        </authorList>
    </citation>
    <scope>NUCLEOTIDE SEQUENCE</scope>
    <source>
        <strain evidence="4">G11-30</strain>
    </source>
</reference>
<keyword evidence="1" id="KW-0805">Transcription regulation</keyword>
<gene>
    <name evidence="4" type="ORF">IV501_05210</name>
    <name evidence="5" type="ORF">IV501_09415</name>
</gene>
<evidence type="ECO:0000313" key="6">
    <source>
        <dbReference type="Proteomes" id="UP000636458"/>
    </source>
</evidence>
<dbReference type="SMART" id="SM01012">
    <property type="entry name" value="ANTAR"/>
    <property type="match status" value="1"/>
</dbReference>
<comment type="caution">
    <text evidence="4">The sequence shown here is derived from an EMBL/GenBank/DDBJ whole genome shotgun (WGS) entry which is preliminary data.</text>
</comment>
<evidence type="ECO:0000313" key="4">
    <source>
        <dbReference type="EMBL" id="MBK4347025.1"/>
    </source>
</evidence>
<dbReference type="InterPro" id="IPR005561">
    <property type="entry name" value="ANTAR"/>
</dbReference>
<dbReference type="Proteomes" id="UP000636458">
    <property type="component" value="Unassembled WGS sequence"/>
</dbReference>
<feature type="domain" description="ANTAR" evidence="3">
    <location>
        <begin position="155"/>
        <end position="218"/>
    </location>
</feature>
<dbReference type="InterPro" id="IPR036388">
    <property type="entry name" value="WH-like_DNA-bd_sf"/>
</dbReference>
<organism evidence="4 6">
    <name type="scientific">Lacisediminihabitans changchengi</name>
    <dbReference type="NCBI Taxonomy" id="2787634"/>
    <lineage>
        <taxon>Bacteria</taxon>
        <taxon>Bacillati</taxon>
        <taxon>Actinomycetota</taxon>
        <taxon>Actinomycetes</taxon>
        <taxon>Micrococcales</taxon>
        <taxon>Microbacteriaceae</taxon>
        <taxon>Lacisediminihabitans</taxon>
    </lineage>
</organism>
<name>A0A934W411_9MICO</name>
<evidence type="ECO:0000256" key="1">
    <source>
        <dbReference type="ARBA" id="ARBA00023015"/>
    </source>
</evidence>
<dbReference type="Gene3D" id="1.10.10.10">
    <property type="entry name" value="Winged helix-like DNA-binding domain superfamily/Winged helix DNA-binding domain"/>
    <property type="match status" value="1"/>
</dbReference>
<dbReference type="EMBL" id="JAEPES010000001">
    <property type="protein sequence ID" value="MBK4347025.1"/>
    <property type="molecule type" value="Genomic_DNA"/>
</dbReference>
<accession>A0A934W411</accession>
<dbReference type="GO" id="GO:0003723">
    <property type="term" value="F:RNA binding"/>
    <property type="evidence" value="ECO:0007669"/>
    <property type="project" value="InterPro"/>
</dbReference>
<dbReference type="InterPro" id="IPR003018">
    <property type="entry name" value="GAF"/>
</dbReference>
<evidence type="ECO:0000313" key="5">
    <source>
        <dbReference type="EMBL" id="MBK4347852.1"/>
    </source>
</evidence>
<evidence type="ECO:0000256" key="2">
    <source>
        <dbReference type="ARBA" id="ARBA00023163"/>
    </source>
</evidence>
<protein>
    <submittedName>
        <fullName evidence="4">GAF and ANTAR domain-containing protein</fullName>
    </submittedName>
</protein>
<dbReference type="RefSeq" id="WP_200555295.1">
    <property type="nucleotide sequence ID" value="NZ_JAEPES010000001.1"/>
</dbReference>
<dbReference type="AlphaFoldDB" id="A0A934W411"/>
<evidence type="ECO:0000259" key="3">
    <source>
        <dbReference type="PROSITE" id="PS50921"/>
    </source>
</evidence>
<dbReference type="PROSITE" id="PS50921">
    <property type="entry name" value="ANTAR"/>
    <property type="match status" value="1"/>
</dbReference>
<dbReference type="Gene3D" id="3.30.450.40">
    <property type="match status" value="1"/>
</dbReference>
<sequence>MSDDAFDTARRELLHSRDSTADLCRPFLSVVPTTGVALAVLASRVGPSTICSTDDLSSRLDEMQFDLGQGPCWESMANRAPVLHPDLRSEADTPWPAFAEAVSREPIASIFAFPLSVGGVDIGAVDLYSSTAQQLSDNQITRVSVLAELASWQVLRRLLNDSHDDSESGSRYSRHEVHQATGMVLVQLDIAADDAMLLLRAHAFSSAKTVREIANDVVERRLVFSTDAPETRGRDGDADA</sequence>
<keyword evidence="6" id="KW-1185">Reference proteome</keyword>
<dbReference type="SUPFAM" id="SSF55781">
    <property type="entry name" value="GAF domain-like"/>
    <property type="match status" value="1"/>
</dbReference>
<dbReference type="InterPro" id="IPR029016">
    <property type="entry name" value="GAF-like_dom_sf"/>
</dbReference>
<dbReference type="Pfam" id="PF13185">
    <property type="entry name" value="GAF_2"/>
    <property type="match status" value="1"/>
</dbReference>
<proteinExistence type="predicted"/>
<keyword evidence="2" id="KW-0804">Transcription</keyword>
<dbReference type="EMBL" id="JAEPES010000003">
    <property type="protein sequence ID" value="MBK4347852.1"/>
    <property type="molecule type" value="Genomic_DNA"/>
</dbReference>